<dbReference type="AlphaFoldDB" id="A0A9P8PYI2"/>
<dbReference type="PANTHER" id="PTHR41391">
    <property type="entry name" value="RESTRICTION OF TELOMERE CAPPING PROTEIN 4"/>
    <property type="match status" value="1"/>
</dbReference>
<dbReference type="Pfam" id="PF14474">
    <property type="entry name" value="RTC4"/>
    <property type="match status" value="1"/>
</dbReference>
<feature type="compositionally biased region" description="Basic residues" evidence="8">
    <location>
        <begin position="153"/>
        <end position="163"/>
    </location>
</feature>
<dbReference type="Proteomes" id="UP000774326">
    <property type="component" value="Unassembled WGS sequence"/>
</dbReference>
<comment type="similarity">
    <text evidence="4">Belongs to the RTC4 family.</text>
</comment>
<evidence type="ECO:0000256" key="2">
    <source>
        <dbReference type="ARBA" id="ARBA00004123"/>
    </source>
</evidence>
<keyword evidence="6" id="KW-0963">Cytoplasm</keyword>
<comment type="function">
    <text evidence="1">May be involved in a process influencing telomere capping.</text>
</comment>
<evidence type="ECO:0000313" key="10">
    <source>
        <dbReference type="EMBL" id="KAH3680512.1"/>
    </source>
</evidence>
<evidence type="ECO:0000256" key="5">
    <source>
        <dbReference type="ARBA" id="ARBA00015162"/>
    </source>
</evidence>
<feature type="compositionally biased region" description="Acidic residues" evidence="8">
    <location>
        <begin position="136"/>
        <end position="149"/>
    </location>
</feature>
<evidence type="ECO:0000256" key="3">
    <source>
        <dbReference type="ARBA" id="ARBA00004496"/>
    </source>
</evidence>
<feature type="region of interest" description="Disordered" evidence="8">
    <location>
        <begin position="45"/>
        <end position="180"/>
    </location>
</feature>
<organism evidence="10 11">
    <name type="scientific">Wickerhamomyces pijperi</name>
    <name type="common">Yeast</name>
    <name type="synonym">Pichia pijperi</name>
    <dbReference type="NCBI Taxonomy" id="599730"/>
    <lineage>
        <taxon>Eukaryota</taxon>
        <taxon>Fungi</taxon>
        <taxon>Dikarya</taxon>
        <taxon>Ascomycota</taxon>
        <taxon>Saccharomycotina</taxon>
        <taxon>Saccharomycetes</taxon>
        <taxon>Phaffomycetales</taxon>
        <taxon>Wickerhamomycetaceae</taxon>
        <taxon>Wickerhamomyces</taxon>
    </lineage>
</organism>
<feature type="region of interest" description="Disordered" evidence="8">
    <location>
        <begin position="1"/>
        <end position="24"/>
    </location>
</feature>
<dbReference type="EMBL" id="JAEUBG010004721">
    <property type="protein sequence ID" value="KAH3680512.1"/>
    <property type="molecule type" value="Genomic_DNA"/>
</dbReference>
<dbReference type="InterPro" id="IPR028094">
    <property type="entry name" value="RTC4_C"/>
</dbReference>
<proteinExistence type="inferred from homology"/>
<dbReference type="InterPro" id="IPR039024">
    <property type="entry name" value="RTC4"/>
</dbReference>
<evidence type="ECO:0000259" key="9">
    <source>
        <dbReference type="SMART" id="SM01312"/>
    </source>
</evidence>
<dbReference type="GO" id="GO:0005634">
    <property type="term" value="C:nucleus"/>
    <property type="evidence" value="ECO:0007669"/>
    <property type="project" value="UniProtKB-SubCell"/>
</dbReference>
<evidence type="ECO:0000313" key="11">
    <source>
        <dbReference type="Proteomes" id="UP000774326"/>
    </source>
</evidence>
<reference evidence="10" key="1">
    <citation type="journal article" date="2021" name="Open Biol.">
        <title>Shared evolutionary footprints suggest mitochondrial oxidative damage underlies multiple complex I losses in fungi.</title>
        <authorList>
            <person name="Schikora-Tamarit M.A."/>
            <person name="Marcet-Houben M."/>
            <person name="Nosek J."/>
            <person name="Gabaldon T."/>
        </authorList>
    </citation>
    <scope>NUCLEOTIDE SEQUENCE</scope>
    <source>
        <strain evidence="10">CBS2887</strain>
    </source>
</reference>
<sequence length="429" mass="49241">MSSQRSLPNMPVPDDTLELDSSREQKARMAQNNLSILGWRSNFNSLNNSKNIKPSRANASAIGPPQDHVPIAPSIEKPSQGAFRKLDPPKFNSSKTVQDETIGRRRHPKRKLTEDKKIDTQWSDEQERQVGYLAEISDDPDNSENDYEDFPPKKRRTFPKKRSIQKDLTTQKSVKKGDDKLSSDDLVDGFVLSDDEDKGPKFPKGLDMAAELESLSNWKPVEKLITKDEDFDVSSTALSEKKQTSKEKGLATKVVDRMSKKYVLEKYKGINYFPDGLMESQLEERVNKQLPLLKKVLDKISSSYYYKRAKSVSDKSTRSSISAAEFSRLDKSEMFCGYYGTERQSSISFMISEKYKNELQKLYRTDKVIQFFSLDTFVLNFLTPEFVTFMIMDDLKVTKKKAIEILKTTYDYGINITDELPFIKMAEVY</sequence>
<reference evidence="10" key="2">
    <citation type="submission" date="2021-01" db="EMBL/GenBank/DDBJ databases">
        <authorList>
            <person name="Schikora-Tamarit M.A."/>
        </authorList>
    </citation>
    <scope>NUCLEOTIDE SEQUENCE</scope>
    <source>
        <strain evidence="10">CBS2887</strain>
    </source>
</reference>
<evidence type="ECO:0000256" key="8">
    <source>
        <dbReference type="SAM" id="MobiDB-lite"/>
    </source>
</evidence>
<comment type="subcellular location">
    <subcellularLocation>
        <location evidence="3">Cytoplasm</location>
    </subcellularLocation>
    <subcellularLocation>
        <location evidence="2">Nucleus</location>
    </subcellularLocation>
</comment>
<dbReference type="GO" id="GO:0005737">
    <property type="term" value="C:cytoplasm"/>
    <property type="evidence" value="ECO:0007669"/>
    <property type="project" value="UniProtKB-SubCell"/>
</dbReference>
<dbReference type="OrthoDB" id="3981246at2759"/>
<keyword evidence="11" id="KW-1185">Reference proteome</keyword>
<keyword evidence="7" id="KW-0539">Nucleus</keyword>
<name>A0A9P8PYI2_WICPI</name>
<feature type="domain" description="Restriction of telomere capping protein 4 C-terminal" evidence="9">
    <location>
        <begin position="296"/>
        <end position="419"/>
    </location>
</feature>
<evidence type="ECO:0000256" key="7">
    <source>
        <dbReference type="ARBA" id="ARBA00023242"/>
    </source>
</evidence>
<dbReference type="SMART" id="SM01312">
    <property type="entry name" value="RTC4"/>
    <property type="match status" value="1"/>
</dbReference>
<evidence type="ECO:0000256" key="1">
    <source>
        <dbReference type="ARBA" id="ARBA00002738"/>
    </source>
</evidence>
<evidence type="ECO:0000256" key="4">
    <source>
        <dbReference type="ARBA" id="ARBA00009461"/>
    </source>
</evidence>
<protein>
    <recommendedName>
        <fullName evidence="5">Restriction of telomere capping protein 4</fullName>
    </recommendedName>
</protein>
<accession>A0A9P8PYI2</accession>
<dbReference type="PANTHER" id="PTHR41391:SF1">
    <property type="entry name" value="RESTRICTION OF TELOMERE CAPPING PROTEIN 4"/>
    <property type="match status" value="1"/>
</dbReference>
<evidence type="ECO:0000256" key="6">
    <source>
        <dbReference type="ARBA" id="ARBA00022490"/>
    </source>
</evidence>
<gene>
    <name evidence="10" type="ORF">WICPIJ_008254</name>
</gene>
<comment type="caution">
    <text evidence="10">The sequence shown here is derived from an EMBL/GenBank/DDBJ whole genome shotgun (WGS) entry which is preliminary data.</text>
</comment>